<dbReference type="GO" id="GO:0003700">
    <property type="term" value="F:DNA-binding transcription factor activity"/>
    <property type="evidence" value="ECO:0007669"/>
    <property type="project" value="InterPro"/>
</dbReference>
<feature type="domain" description="HTH gntR-type" evidence="4">
    <location>
        <begin position="13"/>
        <end position="80"/>
    </location>
</feature>
<evidence type="ECO:0000259" key="4">
    <source>
        <dbReference type="PROSITE" id="PS50949"/>
    </source>
</evidence>
<dbReference type="InterPro" id="IPR008920">
    <property type="entry name" value="TF_FadR/GntR_C"/>
</dbReference>
<name>A0A1G8IBN3_9RHOB</name>
<dbReference type="PANTHER" id="PTHR43537">
    <property type="entry name" value="TRANSCRIPTIONAL REGULATOR, GNTR FAMILY"/>
    <property type="match status" value="1"/>
</dbReference>
<dbReference type="InterPro" id="IPR036388">
    <property type="entry name" value="WH-like_DNA-bd_sf"/>
</dbReference>
<dbReference type="PANTHER" id="PTHR43537:SF51">
    <property type="entry name" value="HTH-TYPE TRANSCRIPTIONAL REGULATOR LGOR-RELATED"/>
    <property type="match status" value="1"/>
</dbReference>
<dbReference type="OrthoDB" id="9788098at2"/>
<accession>A0A1G8IBN3</accession>
<evidence type="ECO:0000256" key="1">
    <source>
        <dbReference type="ARBA" id="ARBA00023015"/>
    </source>
</evidence>
<dbReference type="SMART" id="SM00895">
    <property type="entry name" value="FCD"/>
    <property type="match status" value="1"/>
</dbReference>
<dbReference type="Gene3D" id="1.20.120.530">
    <property type="entry name" value="GntR ligand-binding domain-like"/>
    <property type="match status" value="1"/>
</dbReference>
<dbReference type="InterPro" id="IPR036390">
    <property type="entry name" value="WH_DNA-bd_sf"/>
</dbReference>
<dbReference type="SUPFAM" id="SSF48008">
    <property type="entry name" value="GntR ligand-binding domain-like"/>
    <property type="match status" value="1"/>
</dbReference>
<keyword evidence="6" id="KW-1185">Reference proteome</keyword>
<evidence type="ECO:0000313" key="6">
    <source>
        <dbReference type="Proteomes" id="UP000199093"/>
    </source>
</evidence>
<dbReference type="PROSITE" id="PS50949">
    <property type="entry name" value="HTH_GNTR"/>
    <property type="match status" value="1"/>
</dbReference>
<evidence type="ECO:0000256" key="2">
    <source>
        <dbReference type="ARBA" id="ARBA00023125"/>
    </source>
</evidence>
<dbReference type="InterPro" id="IPR000524">
    <property type="entry name" value="Tscrpt_reg_HTH_GntR"/>
</dbReference>
<dbReference type="AlphaFoldDB" id="A0A1G8IBN3"/>
<dbReference type="InterPro" id="IPR011711">
    <property type="entry name" value="GntR_C"/>
</dbReference>
<dbReference type="RefSeq" id="WP_089842797.1">
    <property type="nucleotide sequence ID" value="NZ_FNEJ01000001.1"/>
</dbReference>
<reference evidence="5 6" key="1">
    <citation type="submission" date="2016-10" db="EMBL/GenBank/DDBJ databases">
        <authorList>
            <person name="de Groot N.N."/>
        </authorList>
    </citation>
    <scope>NUCLEOTIDE SEQUENCE [LARGE SCALE GENOMIC DNA]</scope>
    <source>
        <strain evidence="5 6">DSM 26424</strain>
    </source>
</reference>
<sequence>MDNLARATFDPTAPLAPQIYAYLRALITRNAVYPGQPLAEQRLALRLAVPQPALREAILRLAGEGLVDLCPDGSPKVGRICMSGVVGARFLREAIEADIVKAVAERADFALITELREQIVRQKLVCGRDPRSMVHLDERFHRTLAEAAGMGPIWRDLEGLKLRMDRVRHLSPEPLSPQPLIEQHSAIVDRIAMRDVFGAEAAMRGHLRDLVAVLPALVQRFPDYFDTPQEDPEGPPLVPLR</sequence>
<evidence type="ECO:0000313" key="5">
    <source>
        <dbReference type="EMBL" id="SDI16262.1"/>
    </source>
</evidence>
<dbReference type="Pfam" id="PF07729">
    <property type="entry name" value="FCD"/>
    <property type="match status" value="1"/>
</dbReference>
<dbReference type="SUPFAM" id="SSF46785">
    <property type="entry name" value="Winged helix' DNA-binding domain"/>
    <property type="match status" value="1"/>
</dbReference>
<dbReference type="Gene3D" id="1.10.10.10">
    <property type="entry name" value="Winged helix-like DNA-binding domain superfamily/Winged helix DNA-binding domain"/>
    <property type="match status" value="1"/>
</dbReference>
<proteinExistence type="predicted"/>
<keyword evidence="3" id="KW-0804">Transcription</keyword>
<evidence type="ECO:0000256" key="3">
    <source>
        <dbReference type="ARBA" id="ARBA00023163"/>
    </source>
</evidence>
<gene>
    <name evidence="5" type="ORF">SAMN04487993_1001348</name>
</gene>
<dbReference type="Proteomes" id="UP000199093">
    <property type="component" value="Unassembled WGS sequence"/>
</dbReference>
<organism evidence="5 6">
    <name type="scientific">Salipiger marinus</name>
    <dbReference type="NCBI Taxonomy" id="555512"/>
    <lineage>
        <taxon>Bacteria</taxon>
        <taxon>Pseudomonadati</taxon>
        <taxon>Pseudomonadota</taxon>
        <taxon>Alphaproteobacteria</taxon>
        <taxon>Rhodobacterales</taxon>
        <taxon>Roseobacteraceae</taxon>
        <taxon>Salipiger</taxon>
    </lineage>
</organism>
<keyword evidence="2 5" id="KW-0238">DNA-binding</keyword>
<dbReference type="STRING" id="555512.SAMN04487993_1001348"/>
<keyword evidence="1" id="KW-0805">Transcription regulation</keyword>
<dbReference type="EMBL" id="FNEJ01000001">
    <property type="protein sequence ID" value="SDI16262.1"/>
    <property type="molecule type" value="Genomic_DNA"/>
</dbReference>
<protein>
    <submittedName>
        <fullName evidence="5">DNA-binding transcriptional regulator, GntR family</fullName>
    </submittedName>
</protein>
<dbReference type="Pfam" id="PF00392">
    <property type="entry name" value="GntR"/>
    <property type="match status" value="1"/>
</dbReference>
<dbReference type="GO" id="GO:0003677">
    <property type="term" value="F:DNA binding"/>
    <property type="evidence" value="ECO:0007669"/>
    <property type="project" value="UniProtKB-KW"/>
</dbReference>